<name>A0A9Q9B2A0_9PEZI</name>
<protein>
    <submittedName>
        <fullName evidence="2">Uncharacterized protein</fullName>
    </submittedName>
</protein>
<dbReference type="OrthoDB" id="3644957at2759"/>
<evidence type="ECO:0000313" key="3">
    <source>
        <dbReference type="Proteomes" id="UP001056384"/>
    </source>
</evidence>
<evidence type="ECO:0000313" key="2">
    <source>
        <dbReference type="EMBL" id="USW59679.1"/>
    </source>
</evidence>
<reference evidence="2" key="1">
    <citation type="submission" date="2022-06" db="EMBL/GenBank/DDBJ databases">
        <title>Complete genome sequences of two strains of the flax pathogen Septoria linicola.</title>
        <authorList>
            <person name="Lapalu N."/>
            <person name="Simon A."/>
            <person name="Demenou B."/>
            <person name="Paumier D."/>
            <person name="Guillot M.-P."/>
            <person name="Gout L."/>
            <person name="Valade R."/>
        </authorList>
    </citation>
    <scope>NUCLEOTIDE SEQUENCE</scope>
    <source>
        <strain evidence="2">SE15195</strain>
    </source>
</reference>
<dbReference type="Proteomes" id="UP001056384">
    <property type="component" value="Chromosome 14"/>
</dbReference>
<dbReference type="EMBL" id="CP099431">
    <property type="protein sequence ID" value="USW59679.1"/>
    <property type="molecule type" value="Genomic_DNA"/>
</dbReference>
<proteinExistence type="predicted"/>
<feature type="compositionally biased region" description="Basic residues" evidence="1">
    <location>
        <begin position="167"/>
        <end position="180"/>
    </location>
</feature>
<keyword evidence="3" id="KW-1185">Reference proteome</keyword>
<evidence type="ECO:0000256" key="1">
    <source>
        <dbReference type="SAM" id="MobiDB-lite"/>
    </source>
</evidence>
<sequence>MVFLNQRRTASWRTWEHTDSSDGSLRPGAAETRPGSCIVLLETGVTDRHDRNTTTHITVAHSPPLFDFWSTANYRKAHLKRTYSARDRGPLLPLPRLPNNFVVGLLNAFPTLKFVELVKGKFENTSGKNPEFAEMKDRIVDLHVGDFEQTQFQRRSDCSLDQDPNNRHKRSHPLQRRRNKSSLDQDSDNQHTLQRKRAKSKLKKAGEFQANDTLRASLGPERSQLQHNLPTPDIDNGNGGDLDDASSDILMDHSRTKAVTQIASELSPASHDHLTDLAGGNFASDLFKNIAHKTNCARPQTSS</sequence>
<dbReference type="AlphaFoldDB" id="A0A9Q9B2A0"/>
<feature type="region of interest" description="Disordered" evidence="1">
    <location>
        <begin position="153"/>
        <end position="239"/>
    </location>
</feature>
<gene>
    <name evidence="2" type="ORF">Slin15195_G129980</name>
</gene>
<feature type="compositionally biased region" description="Basic residues" evidence="1">
    <location>
        <begin position="193"/>
        <end position="203"/>
    </location>
</feature>
<organism evidence="2 3">
    <name type="scientific">Septoria linicola</name>
    <dbReference type="NCBI Taxonomy" id="215465"/>
    <lineage>
        <taxon>Eukaryota</taxon>
        <taxon>Fungi</taxon>
        <taxon>Dikarya</taxon>
        <taxon>Ascomycota</taxon>
        <taxon>Pezizomycotina</taxon>
        <taxon>Dothideomycetes</taxon>
        <taxon>Dothideomycetidae</taxon>
        <taxon>Mycosphaerellales</taxon>
        <taxon>Mycosphaerellaceae</taxon>
        <taxon>Septoria</taxon>
    </lineage>
</organism>
<accession>A0A9Q9B2A0</accession>